<proteinExistence type="predicted"/>
<dbReference type="HOGENOM" id="CLU_200537_0_0_5"/>
<dbReference type="Proteomes" id="UP000005732">
    <property type="component" value="Unassembled WGS sequence"/>
</dbReference>
<dbReference type="EMBL" id="JH719393">
    <property type="protein sequence ID" value="EJC83526.1"/>
    <property type="molecule type" value="Genomic_DNA"/>
</dbReference>
<organism evidence="1 2">
    <name type="scientific">Rhizobium leguminosarum bv. trifolii WSM2297</name>
    <dbReference type="NCBI Taxonomy" id="754762"/>
    <lineage>
        <taxon>Bacteria</taxon>
        <taxon>Pseudomonadati</taxon>
        <taxon>Pseudomonadota</taxon>
        <taxon>Alphaproteobacteria</taxon>
        <taxon>Hyphomicrobiales</taxon>
        <taxon>Rhizobiaceae</taxon>
        <taxon>Rhizobium/Agrobacterium group</taxon>
        <taxon>Rhizobium</taxon>
    </lineage>
</organism>
<evidence type="ECO:0000313" key="2">
    <source>
        <dbReference type="Proteomes" id="UP000005732"/>
    </source>
</evidence>
<accession>J0WCI5</accession>
<reference evidence="1 2" key="1">
    <citation type="submission" date="2012-02" db="EMBL/GenBank/DDBJ databases">
        <title>Improved High-Quality Draft Sequence of Rhizobium leguminosarum bv. trifolii WSM2297.</title>
        <authorList>
            <consortium name="US DOE Joint Genome Institute"/>
            <person name="Lucas S."/>
            <person name="Han J."/>
            <person name="Lapidus A."/>
            <person name="Cheng J.-F."/>
            <person name="Goodwin L."/>
            <person name="Pitluck S."/>
            <person name="Peters L."/>
            <person name="Ovchinnikova G."/>
            <person name="Zhang X."/>
            <person name="Detter J.C."/>
            <person name="Han C."/>
            <person name="Tapia R."/>
            <person name="Land M."/>
            <person name="Hauser L."/>
            <person name="Kyrpides N."/>
            <person name="Ivanova N."/>
            <person name="Pagani I."/>
            <person name="Brau L."/>
            <person name="Yates R."/>
            <person name="O'Hara G."/>
            <person name="Rui T."/>
            <person name="Howieson J."/>
            <person name="Reeve W."/>
            <person name="Woyke T."/>
        </authorList>
    </citation>
    <scope>NUCLEOTIDE SEQUENCE [LARGE SCALE GENOMIC DNA]</scope>
    <source>
        <strain evidence="1 2">WSM2297</strain>
    </source>
</reference>
<dbReference type="AlphaFoldDB" id="J0WCI5"/>
<sequence>MMRRFSMEARAPTAHVSLPLAQKRRRLTVEALADVNDGNTLDYRAVQAWADSLDHDGPLSLPR</sequence>
<protein>
    <submittedName>
        <fullName evidence="1">Uncharacterized protein</fullName>
    </submittedName>
</protein>
<name>J0WCI5_RHILT</name>
<evidence type="ECO:0000313" key="1">
    <source>
        <dbReference type="EMBL" id="EJC83526.1"/>
    </source>
</evidence>
<gene>
    <name evidence="1" type="ORF">Rleg4DRAFT_5293</name>
</gene>